<keyword evidence="3" id="KW-0378">Hydrolase</keyword>
<dbReference type="RefSeq" id="WP_329414965.1">
    <property type="nucleotide sequence ID" value="NZ_CP109441.1"/>
</dbReference>
<sequence length="335" mass="35551">MSTTTARRAADYDGHRITVSADDGTPIAVRTFGADDAQLTVVFAHGHCLRAESWSFLRDQLLRQLGMAADEAGGPGKYSSSDIRMVFYDHRGHGESGVAHPSTYTIDQLGHDLDAVLRSVVPTGPIILIGHSMGAMVTLAYARLFPATIGTRVVGVGLIAGAANGITEVGLGRFLNRRAVNSLQLAVLRAPRFMQASKRLSRRIFEPIAREANMGTRRTNPRMVAVAAAMMNDTPLLTMSSFLASLMTFDESASLHHLGGIPALVLAGSADIVVPFAHSVVLASQLAGSELVRLEGAGHSVHLERAEEVALSIVALVDRAITAMHGHGPEYATAS</sequence>
<protein>
    <submittedName>
        <fullName evidence="3">Alpha/beta hydrolase</fullName>
    </submittedName>
</protein>
<dbReference type="PRINTS" id="PR00412">
    <property type="entry name" value="EPOXHYDRLASE"/>
</dbReference>
<keyword evidence="1" id="KW-0560">Oxidoreductase</keyword>
<dbReference type="PANTHER" id="PTHR43433">
    <property type="entry name" value="HYDROLASE, ALPHA/BETA FOLD FAMILY PROTEIN"/>
    <property type="match status" value="1"/>
</dbReference>
<reference evidence="3" key="1">
    <citation type="submission" date="2022-10" db="EMBL/GenBank/DDBJ databases">
        <title>The complete genomes of actinobacterial strains from the NBC collection.</title>
        <authorList>
            <person name="Joergensen T.S."/>
            <person name="Alvarez Arevalo M."/>
            <person name="Sterndorff E.B."/>
            <person name="Faurdal D."/>
            <person name="Vuksanovic O."/>
            <person name="Mourched A.-S."/>
            <person name="Charusanti P."/>
            <person name="Shaw S."/>
            <person name="Blin K."/>
            <person name="Weber T."/>
        </authorList>
    </citation>
    <scope>NUCLEOTIDE SEQUENCE</scope>
    <source>
        <strain evidence="3">NBC_01482</strain>
    </source>
</reference>
<dbReference type="InterPro" id="IPR000073">
    <property type="entry name" value="AB_hydrolase_1"/>
</dbReference>
<dbReference type="PANTHER" id="PTHR43433:SF5">
    <property type="entry name" value="AB HYDROLASE-1 DOMAIN-CONTAINING PROTEIN"/>
    <property type="match status" value="1"/>
</dbReference>
<proteinExistence type="predicted"/>
<keyword evidence="1" id="KW-0575">Peroxidase</keyword>
<accession>A0ABZ1Z724</accession>
<dbReference type="GO" id="GO:0016787">
    <property type="term" value="F:hydrolase activity"/>
    <property type="evidence" value="ECO:0007669"/>
    <property type="project" value="UniProtKB-KW"/>
</dbReference>
<dbReference type="EMBL" id="CP109441">
    <property type="protein sequence ID" value="WUV50186.1"/>
    <property type="molecule type" value="Genomic_DNA"/>
</dbReference>
<evidence type="ECO:0000313" key="3">
    <source>
        <dbReference type="EMBL" id="WUV50186.1"/>
    </source>
</evidence>
<feature type="domain" description="AB hydrolase-1" evidence="2">
    <location>
        <begin position="41"/>
        <end position="310"/>
    </location>
</feature>
<evidence type="ECO:0000259" key="2">
    <source>
        <dbReference type="Pfam" id="PF12697"/>
    </source>
</evidence>
<keyword evidence="4" id="KW-1185">Reference proteome</keyword>
<evidence type="ECO:0000256" key="1">
    <source>
        <dbReference type="ARBA" id="ARBA00022559"/>
    </source>
</evidence>
<dbReference type="Pfam" id="PF12697">
    <property type="entry name" value="Abhydrolase_6"/>
    <property type="match status" value="1"/>
</dbReference>
<dbReference type="Gene3D" id="3.40.50.1820">
    <property type="entry name" value="alpha/beta hydrolase"/>
    <property type="match status" value="1"/>
</dbReference>
<dbReference type="InterPro" id="IPR050471">
    <property type="entry name" value="AB_hydrolase"/>
</dbReference>
<dbReference type="InterPro" id="IPR000639">
    <property type="entry name" value="Epox_hydrolase-like"/>
</dbReference>
<organism evidence="3 4">
    <name type="scientific">Nocardia vinacea</name>
    <dbReference type="NCBI Taxonomy" id="96468"/>
    <lineage>
        <taxon>Bacteria</taxon>
        <taxon>Bacillati</taxon>
        <taxon>Actinomycetota</taxon>
        <taxon>Actinomycetes</taxon>
        <taxon>Mycobacteriales</taxon>
        <taxon>Nocardiaceae</taxon>
        <taxon>Nocardia</taxon>
    </lineage>
</organism>
<name>A0ABZ1Z724_9NOCA</name>
<dbReference type="SUPFAM" id="SSF53474">
    <property type="entry name" value="alpha/beta-Hydrolases"/>
    <property type="match status" value="1"/>
</dbReference>
<dbReference type="InterPro" id="IPR029058">
    <property type="entry name" value="AB_hydrolase_fold"/>
</dbReference>
<dbReference type="Proteomes" id="UP001432062">
    <property type="component" value="Chromosome"/>
</dbReference>
<evidence type="ECO:0000313" key="4">
    <source>
        <dbReference type="Proteomes" id="UP001432062"/>
    </source>
</evidence>
<gene>
    <name evidence="3" type="ORF">OG563_19530</name>
</gene>